<gene>
    <name evidence="4" type="ORF">TKK_012370</name>
</gene>
<dbReference type="InterPro" id="IPR036770">
    <property type="entry name" value="Ankyrin_rpt-contain_sf"/>
</dbReference>
<dbReference type="Proteomes" id="UP001627154">
    <property type="component" value="Unassembled WGS sequence"/>
</dbReference>
<keyword evidence="2 3" id="KW-0040">ANK repeat</keyword>
<dbReference type="SMART" id="SM00248">
    <property type="entry name" value="ANK"/>
    <property type="match status" value="8"/>
</dbReference>
<evidence type="ECO:0000313" key="4">
    <source>
        <dbReference type="EMBL" id="KAL3393109.1"/>
    </source>
</evidence>
<dbReference type="EMBL" id="JBJJXI010000100">
    <property type="protein sequence ID" value="KAL3393109.1"/>
    <property type="molecule type" value="Genomic_DNA"/>
</dbReference>
<dbReference type="InterPro" id="IPR050663">
    <property type="entry name" value="Ankyrin-SOCS_Box"/>
</dbReference>
<dbReference type="SUPFAM" id="SSF48403">
    <property type="entry name" value="Ankyrin repeat"/>
    <property type="match status" value="1"/>
</dbReference>
<name>A0ABD2WKC4_9HYME</name>
<dbReference type="InterPro" id="IPR002110">
    <property type="entry name" value="Ankyrin_rpt"/>
</dbReference>
<dbReference type="PROSITE" id="PS50297">
    <property type="entry name" value="ANK_REP_REGION"/>
    <property type="match status" value="2"/>
</dbReference>
<keyword evidence="5" id="KW-1185">Reference proteome</keyword>
<protein>
    <submittedName>
        <fullName evidence="4">Uncharacterized protein</fullName>
    </submittedName>
</protein>
<accession>A0ABD2WKC4</accession>
<dbReference type="Gene3D" id="1.25.40.20">
    <property type="entry name" value="Ankyrin repeat-containing domain"/>
    <property type="match status" value="1"/>
</dbReference>
<comment type="caution">
    <text evidence="4">The sequence shown here is derived from an EMBL/GenBank/DDBJ whole genome shotgun (WGS) entry which is preliminary data.</text>
</comment>
<evidence type="ECO:0000256" key="3">
    <source>
        <dbReference type="PROSITE-ProRule" id="PRU00023"/>
    </source>
</evidence>
<dbReference type="AlphaFoldDB" id="A0ABD2WKC4"/>
<dbReference type="PANTHER" id="PTHR24193">
    <property type="entry name" value="ANKYRIN REPEAT PROTEIN"/>
    <property type="match status" value="1"/>
</dbReference>
<dbReference type="PROSITE" id="PS50088">
    <property type="entry name" value="ANK_REPEAT"/>
    <property type="match status" value="2"/>
</dbReference>
<dbReference type="PANTHER" id="PTHR24193:SF121">
    <property type="entry name" value="ADA2A-CONTAINING COMPLEX COMPONENT 3, ISOFORM D"/>
    <property type="match status" value="1"/>
</dbReference>
<evidence type="ECO:0000313" key="5">
    <source>
        <dbReference type="Proteomes" id="UP001627154"/>
    </source>
</evidence>
<keyword evidence="1" id="KW-0677">Repeat</keyword>
<feature type="repeat" description="ANK" evidence="3">
    <location>
        <begin position="305"/>
        <end position="337"/>
    </location>
</feature>
<proteinExistence type="predicted"/>
<evidence type="ECO:0000256" key="1">
    <source>
        <dbReference type="ARBA" id="ARBA00022737"/>
    </source>
</evidence>
<dbReference type="Pfam" id="PF12796">
    <property type="entry name" value="Ank_2"/>
    <property type="match status" value="2"/>
</dbReference>
<sequence length="634" mass="73193">MLMSLRREVKWEIKKDRYKFLRQINSLTANWRDDFPNLRNILRPEEIECLILDSFNNEELGVYTAYSFISFVARCGYRNEPDVDGDAEPITSHRTTLIHRAARSQCDYLISYLFKIYDRVNVNYTDESGYTHFHAACEFGLPDVVKKFLEFGRVDPNLLVSDTSDSPLHLTDKKEVLELLLRHGANPNLINKNGSTPLHNVCKVEELTKVFFAICDEGSQRTTLRVDVPDKFGSTPLQVASRYGNKTAIEVLLRRGADPNSVSEEGEAPLHFLSKRGEDKGVMELFFKILDEIRQTVRVDVPNKLGTAPLHVAIAFQNEKAVELILRNGGNPNLANSEGWSPLQLIIKRYRNGNLAEKFFKFNNEVGKLVQVDVRDNKDRTLLQWAVMNLLPKLVNVLLQNGADLSSFVFPTEQDFDEYFENKFYKMHEYKPHGLYAREVSNSFELETMTHVFVIIHALEERGYQLERSDALTIMKLFDKLELYEMSENLGESWLNDKEYEKEAKKLEVHSNLSVYDFMRLRPDEAAGVLTYERYESTQRTIDQLPANVIDAAHKKLGAILLRKFLRPWALECLMEMTQCRMPIECCELVIDESLTNQNLFNICFAATIGQSCKESDNNEVKFVTKRNNKRQKC</sequence>
<organism evidence="4 5">
    <name type="scientific">Trichogramma kaykai</name>
    <dbReference type="NCBI Taxonomy" id="54128"/>
    <lineage>
        <taxon>Eukaryota</taxon>
        <taxon>Metazoa</taxon>
        <taxon>Ecdysozoa</taxon>
        <taxon>Arthropoda</taxon>
        <taxon>Hexapoda</taxon>
        <taxon>Insecta</taxon>
        <taxon>Pterygota</taxon>
        <taxon>Neoptera</taxon>
        <taxon>Endopterygota</taxon>
        <taxon>Hymenoptera</taxon>
        <taxon>Apocrita</taxon>
        <taxon>Proctotrupomorpha</taxon>
        <taxon>Chalcidoidea</taxon>
        <taxon>Trichogrammatidae</taxon>
        <taxon>Trichogramma</taxon>
    </lineage>
</organism>
<reference evidence="4 5" key="1">
    <citation type="journal article" date="2024" name="bioRxiv">
        <title>A reference genome for Trichogramma kaykai: A tiny desert-dwelling parasitoid wasp with competing sex-ratio distorters.</title>
        <authorList>
            <person name="Culotta J."/>
            <person name="Lindsey A.R."/>
        </authorList>
    </citation>
    <scope>NUCLEOTIDE SEQUENCE [LARGE SCALE GENOMIC DNA]</scope>
    <source>
        <strain evidence="4 5">KSX58</strain>
    </source>
</reference>
<feature type="repeat" description="ANK" evidence="3">
    <location>
        <begin position="232"/>
        <end position="264"/>
    </location>
</feature>
<evidence type="ECO:0000256" key="2">
    <source>
        <dbReference type="ARBA" id="ARBA00023043"/>
    </source>
</evidence>